<keyword evidence="2" id="KW-0812">Transmembrane</keyword>
<keyword evidence="2" id="KW-0472">Membrane</keyword>
<accession>W7JBN6</accession>
<feature type="transmembrane region" description="Helical" evidence="2">
    <location>
        <begin position="53"/>
        <end position="75"/>
    </location>
</feature>
<dbReference type="EMBL" id="KE124590">
    <property type="protein sequence ID" value="EWC76292.1"/>
    <property type="molecule type" value="Genomic_DNA"/>
</dbReference>
<feature type="transmembrane region" description="Helical" evidence="2">
    <location>
        <begin position="150"/>
        <end position="174"/>
    </location>
</feature>
<organism evidence="3 4">
    <name type="scientific">Plasmodium falciparum UGT5.1</name>
    <dbReference type="NCBI Taxonomy" id="1237627"/>
    <lineage>
        <taxon>Eukaryota</taxon>
        <taxon>Sar</taxon>
        <taxon>Alveolata</taxon>
        <taxon>Apicomplexa</taxon>
        <taxon>Aconoidasida</taxon>
        <taxon>Haemosporida</taxon>
        <taxon>Plasmodiidae</taxon>
        <taxon>Plasmodium</taxon>
        <taxon>Plasmodium (Laverania)</taxon>
    </lineage>
</organism>
<dbReference type="OrthoDB" id="372561at2759"/>
<name>W7JBN6_PLAFA</name>
<feature type="compositionally biased region" description="Acidic residues" evidence="1">
    <location>
        <begin position="531"/>
        <end position="541"/>
    </location>
</feature>
<feature type="transmembrane region" description="Helical" evidence="2">
    <location>
        <begin position="240"/>
        <end position="258"/>
    </location>
</feature>
<evidence type="ECO:0000313" key="4">
    <source>
        <dbReference type="Proteomes" id="UP000030697"/>
    </source>
</evidence>
<evidence type="ECO:0000256" key="1">
    <source>
        <dbReference type="SAM" id="MobiDB-lite"/>
    </source>
</evidence>
<dbReference type="AlphaFoldDB" id="W7JBN6"/>
<evidence type="ECO:0000256" key="2">
    <source>
        <dbReference type="SAM" id="Phobius"/>
    </source>
</evidence>
<reference evidence="3 4" key="1">
    <citation type="submission" date="2013-02" db="EMBL/GenBank/DDBJ databases">
        <title>The Genome Sequence of Plasmodium falciparum UGT5.1.</title>
        <authorList>
            <consortium name="The Broad Institute Genome Sequencing Platform"/>
            <consortium name="The Broad Institute Genome Sequencing Center for Infectious Disease"/>
            <person name="Neafsey D."/>
            <person name="Cheeseman I."/>
            <person name="Volkman S."/>
            <person name="Adams J."/>
            <person name="Walker B."/>
            <person name="Young S.K."/>
            <person name="Zeng Q."/>
            <person name="Gargeya S."/>
            <person name="Fitzgerald M."/>
            <person name="Haas B."/>
            <person name="Abouelleil A."/>
            <person name="Alvarado L."/>
            <person name="Arachchi H.M."/>
            <person name="Berlin A.M."/>
            <person name="Chapman S.B."/>
            <person name="Dewar J."/>
            <person name="Goldberg J."/>
            <person name="Griggs A."/>
            <person name="Gujja S."/>
            <person name="Hansen M."/>
            <person name="Howarth C."/>
            <person name="Imamovic A."/>
            <person name="Larimer J."/>
            <person name="McCowan C."/>
            <person name="Murphy C."/>
            <person name="Neiman D."/>
            <person name="Pearson M."/>
            <person name="Priest M."/>
            <person name="Roberts A."/>
            <person name="Saif S."/>
            <person name="Shea T."/>
            <person name="Sisk P."/>
            <person name="Sykes S."/>
            <person name="Wortman J."/>
            <person name="Nusbaum C."/>
            <person name="Birren B."/>
        </authorList>
    </citation>
    <scope>NUCLEOTIDE SEQUENCE [LARGE SCALE GENOMIC DNA]</scope>
    <source>
        <strain evidence="3 4">UGT5.1</strain>
    </source>
</reference>
<evidence type="ECO:0000313" key="3">
    <source>
        <dbReference type="EMBL" id="EWC76292.1"/>
    </source>
</evidence>
<keyword evidence="2" id="KW-1133">Transmembrane helix</keyword>
<dbReference type="PANTHER" id="PTHR36489:SF1">
    <property type="entry name" value="G-PROTEIN COUPLED RECEPTORS FAMILY 1 PROFILE DOMAIN-CONTAINING PROTEIN"/>
    <property type="match status" value="1"/>
</dbReference>
<feature type="transmembrane region" description="Helical" evidence="2">
    <location>
        <begin position="186"/>
        <end position="207"/>
    </location>
</feature>
<feature type="compositionally biased region" description="Basic and acidic residues" evidence="1">
    <location>
        <begin position="727"/>
        <end position="739"/>
    </location>
</feature>
<feature type="transmembrane region" description="Helical" evidence="2">
    <location>
        <begin position="82"/>
        <end position="102"/>
    </location>
</feature>
<sequence>MKKETLNVKNVKHEYYKYTSFKVQHYGVFKKDKEIFVHEIYEDNYNNMYNYKYILLIIMFIITIIYLILTIFMVYYIRSKIYISFFSFFFLNFFFFFLFHFMSFTPVSYFYDYINDIKENQISEIFNNMNKQDNFRSLLFDLLKIKWYKFYANLFSYIIILTSLLNFFFLFFINHISFLIKHKKKFLLVSIPIWISVFFMSLIGSYFPCNIQKNIFKWILLFYQIQTNQNSFPYEVLNKFIFVFFLFYLTSIFLFIYVKKKPNIIKLKGRNYQNDKDPKQVPFNNTNICENYDILLYFKALLYSLDKTFEKVQLLKEKNKFSQMLNLQINMYNMYEQQKMMLQYGNINAQGNYMNGQTNNVMNGQGNNYMNGQMNIQTNNCMSGQENNYLNSQTNNYMNIQTNNYMNIQTNNYMNIQTNNYMNIQTNNYMNGQENNYMNGQTNNFMNDQTNNFMNGQTNNFMNDQTNNYMNSQVHTEIPYRPNENAQTSSQIMNGKHNYDHTMVGNIQDGKGINTHAKHKLYEIKKNDDHDIIDEDTSNNEDLERQNKNKDDEVDMIEKIENMSLFFTNILNEKYDFNFLKDENIKNNKKKTLVQWIISGLYDKDNYKRNEEDKEKRQKNTKQLKRMIENLNEDLYYIDKIKISFTYLLFLKIKKYILIQKFNNLKEKKGELKTTYQNKILYKSHLSKLQQNLTKQMYQLEKNVLITNNLRDGLIHIIEDEAFYKKDEQNSSEEKKEQIINEEAQSNKGRIFEK</sequence>
<proteinExistence type="predicted"/>
<dbReference type="PANTHER" id="PTHR36489">
    <property type="entry name" value="PROTEIN-COUPLED RECEPTOR GPR1, PUTATIVE-RELATED"/>
    <property type="match status" value="1"/>
</dbReference>
<feature type="region of interest" description="Disordered" evidence="1">
    <location>
        <begin position="531"/>
        <end position="550"/>
    </location>
</feature>
<dbReference type="Proteomes" id="UP000030697">
    <property type="component" value="Unassembled WGS sequence"/>
</dbReference>
<feature type="region of interest" description="Disordered" evidence="1">
    <location>
        <begin position="727"/>
        <end position="754"/>
    </location>
</feature>
<gene>
    <name evidence="3" type="ORF">C923_03029</name>
</gene>
<protein>
    <submittedName>
        <fullName evidence="3">Uncharacterized protein</fullName>
    </submittedName>
</protein>